<dbReference type="AlphaFoldDB" id="A0A845HT06"/>
<dbReference type="Proteomes" id="UP000444316">
    <property type="component" value="Unassembled WGS sequence"/>
</dbReference>
<name>A0A845HT06_9BURK</name>
<organism evidence="2 3">
    <name type="scientific">Duganella fentianensis</name>
    <dbReference type="NCBI Taxonomy" id="2692177"/>
    <lineage>
        <taxon>Bacteria</taxon>
        <taxon>Pseudomonadati</taxon>
        <taxon>Pseudomonadota</taxon>
        <taxon>Betaproteobacteria</taxon>
        <taxon>Burkholderiales</taxon>
        <taxon>Oxalobacteraceae</taxon>
        <taxon>Telluria group</taxon>
        <taxon>Duganella</taxon>
    </lineage>
</organism>
<evidence type="ECO:0000256" key="1">
    <source>
        <dbReference type="SAM" id="SignalP"/>
    </source>
</evidence>
<feature type="chain" id="PRO_5032560814" evidence="1">
    <location>
        <begin position="22"/>
        <end position="141"/>
    </location>
</feature>
<reference evidence="2" key="1">
    <citation type="submission" date="2019-12" db="EMBL/GenBank/DDBJ databases">
        <title>Novel species isolated from a subtropical stream in China.</title>
        <authorList>
            <person name="Lu H."/>
        </authorList>
    </citation>
    <scope>NUCLEOTIDE SEQUENCE [LARGE SCALE GENOMIC DNA]</scope>
    <source>
        <strain evidence="2">FT93W</strain>
    </source>
</reference>
<sequence length="141" mass="15452">MRIAQYSLISCLLLACSWAQAQVVVVVNRETAVEKINSDQATQMFLKQVQTWPDGKPVQPIDIREGAPLRAEFYSKVTGRSAGQVRAYWARQSFTGMGFPPKQADSAEEVSKLVQATPGAIGYINKKQVAPALKVVLETSP</sequence>
<dbReference type="RefSeq" id="WP_161033731.1">
    <property type="nucleotide sequence ID" value="NZ_WWCL01000001.1"/>
</dbReference>
<gene>
    <name evidence="2" type="ORF">GTP23_02635</name>
</gene>
<keyword evidence="3" id="KW-1185">Reference proteome</keyword>
<keyword evidence="1" id="KW-0732">Signal</keyword>
<comment type="caution">
    <text evidence="2">The sequence shown here is derived from an EMBL/GenBank/DDBJ whole genome shotgun (WGS) entry which is preliminary data.</text>
</comment>
<dbReference type="SUPFAM" id="SSF53850">
    <property type="entry name" value="Periplasmic binding protein-like II"/>
    <property type="match status" value="1"/>
</dbReference>
<evidence type="ECO:0000313" key="2">
    <source>
        <dbReference type="EMBL" id="MYN43962.1"/>
    </source>
</evidence>
<feature type="signal peptide" evidence="1">
    <location>
        <begin position="1"/>
        <end position="21"/>
    </location>
</feature>
<dbReference type="PROSITE" id="PS51257">
    <property type="entry name" value="PROKAR_LIPOPROTEIN"/>
    <property type="match status" value="1"/>
</dbReference>
<protein>
    <submittedName>
        <fullName evidence="2">Phosphate ABC transporter substrate-binding protein</fullName>
    </submittedName>
</protein>
<dbReference type="EMBL" id="WWCL01000001">
    <property type="protein sequence ID" value="MYN43962.1"/>
    <property type="molecule type" value="Genomic_DNA"/>
</dbReference>
<accession>A0A845HT06</accession>
<evidence type="ECO:0000313" key="3">
    <source>
        <dbReference type="Proteomes" id="UP000444316"/>
    </source>
</evidence>
<proteinExistence type="predicted"/>
<dbReference type="Gene3D" id="3.40.190.10">
    <property type="entry name" value="Periplasmic binding protein-like II"/>
    <property type="match status" value="1"/>
</dbReference>